<keyword evidence="1" id="KW-0378">Hydrolase</keyword>
<protein>
    <submittedName>
        <fullName evidence="1">Pheromone processing endoprotease</fullName>
        <ecNumber evidence="1">3.4.21.61</ecNumber>
    </submittedName>
</protein>
<evidence type="ECO:0000313" key="1">
    <source>
        <dbReference type="EMBL" id="KAJ9058692.1"/>
    </source>
</evidence>
<accession>A0ACC2S8S6</accession>
<sequence>MVLVFRWLLSMASKLGSKNFATHELDGLSADVLQDHGTMCAGLVAATCVSKCGVAYGAKLSSLVIIDDRVTDELEAKALNYMYDDNHIYSMSYGDEDQPNSLAQLHKSIRVAFKKGAIHGRNKKGSLFVVSAGNGKNNHDNCAFDESCNSIYTIAVGSIDRHDKWSQFSEACTSVIVTAYSGSTLFDGLSTVSGMLYPEAGMISGTSASAPLVSGVLALVLQVRRPDLSWRDIQHLIVESAVPISLDDESWQMTYSGRMYSPQFGYGKINAGIIVENAKEHVKVGDHVLFETYDLAINAVIPDNGGINASYVVEEQDVNQLGLFKIEHVQVIVSLKHMLRGDVAVDLISPNDVVSRLIAPRKGDDSSKGLNEAVLMSVAHWDEPPTGKWTLRVSDIYNRKHGKLLFWKLKLYGARY</sequence>
<comment type="caution">
    <text evidence="1">The sequence shown here is derived from an EMBL/GenBank/DDBJ whole genome shotgun (WGS) entry which is preliminary data.</text>
</comment>
<reference evidence="1" key="1">
    <citation type="submission" date="2022-04" db="EMBL/GenBank/DDBJ databases">
        <title>Genome of the entomopathogenic fungus Entomophthora muscae.</title>
        <authorList>
            <person name="Elya C."/>
            <person name="Lovett B.R."/>
            <person name="Lee E."/>
            <person name="Macias A.M."/>
            <person name="Hajek A.E."/>
            <person name="De Bivort B.L."/>
            <person name="Kasson M.T."/>
            <person name="De Fine Licht H.H."/>
            <person name="Stajich J.E."/>
        </authorList>
    </citation>
    <scope>NUCLEOTIDE SEQUENCE</scope>
    <source>
        <strain evidence="1">Berkeley</strain>
    </source>
</reference>
<organism evidence="1 2">
    <name type="scientific">Entomophthora muscae</name>
    <dbReference type="NCBI Taxonomy" id="34485"/>
    <lineage>
        <taxon>Eukaryota</taxon>
        <taxon>Fungi</taxon>
        <taxon>Fungi incertae sedis</taxon>
        <taxon>Zoopagomycota</taxon>
        <taxon>Entomophthoromycotina</taxon>
        <taxon>Entomophthoromycetes</taxon>
        <taxon>Entomophthorales</taxon>
        <taxon>Entomophthoraceae</taxon>
        <taxon>Entomophthora</taxon>
    </lineage>
</organism>
<name>A0ACC2S8S6_9FUNG</name>
<evidence type="ECO:0000313" key="2">
    <source>
        <dbReference type="Proteomes" id="UP001165960"/>
    </source>
</evidence>
<dbReference type="EC" id="3.4.21.61" evidence="1"/>
<dbReference type="Proteomes" id="UP001165960">
    <property type="component" value="Unassembled WGS sequence"/>
</dbReference>
<dbReference type="EMBL" id="QTSX02005711">
    <property type="protein sequence ID" value="KAJ9058692.1"/>
    <property type="molecule type" value="Genomic_DNA"/>
</dbReference>
<gene>
    <name evidence="1" type="primary">KEX2_12</name>
    <name evidence="1" type="ORF">DSO57_1009771</name>
</gene>
<proteinExistence type="predicted"/>
<keyword evidence="2" id="KW-1185">Reference proteome</keyword>